<dbReference type="PANTHER" id="PTHR31687">
    <property type="match status" value="1"/>
</dbReference>
<proteinExistence type="predicted"/>
<dbReference type="Proteomes" id="UP001153618">
    <property type="component" value="Unassembled WGS sequence"/>
</dbReference>
<dbReference type="Pfam" id="PF07958">
    <property type="entry name" value="DUF1688"/>
    <property type="match status" value="1"/>
</dbReference>
<protein>
    <recommendedName>
        <fullName evidence="3">Uracil catabolism protein 4</fullName>
    </recommendedName>
</protein>
<dbReference type="OrthoDB" id="2153176at2759"/>
<dbReference type="PANTHER" id="PTHR31687:SF3">
    <property type="entry name" value="PROTEIN URG3"/>
    <property type="match status" value="1"/>
</dbReference>
<evidence type="ECO:0008006" key="3">
    <source>
        <dbReference type="Google" id="ProtNLM"/>
    </source>
</evidence>
<keyword evidence="2" id="KW-1185">Reference proteome</keyword>
<sequence>MNPQIEELLGLEAVRSRAHAVLKLAEQGRLNHFNYHADRLEDATDYVSALIKNDFGPDRYHLIPPHGRWQHFEVGGVPRIDNLLTEWDQQGLDTVEKTRRLVDLFFVSVLLDAGAGDFWRYKEPGTGHALNRSEGIAVAALHMFLNGEFAGPGSESKHTVNGEALRNINIDVLSRGLQVTDSNPMVGVGARADIVRKLGESLMNLPDVFGPTGRPGNLVAKKVTDYLIAQSSESGKLDYKDLWNVLQRLLLPIWPSDRTHLEGYPIGDAWPLRVLEQAPGADSKPYSNIQPFHKLTQWLAYSLQVPFSRLLSATWTNTHLGTGLPEYRNGGMLVDLGVLELKPEALQRGLTLSGGALPSFGAGDDEIVEWRAMTVALLDVMHPKISERLGGIELSLPQILEAGSWKAGRQLAAAKRPDTKCSPILNFGDGTLF</sequence>
<name>A0A9W4MND0_PENOL</name>
<evidence type="ECO:0000313" key="2">
    <source>
        <dbReference type="Proteomes" id="UP001153618"/>
    </source>
</evidence>
<comment type="caution">
    <text evidence="1">The sequence shown here is derived from an EMBL/GenBank/DDBJ whole genome shotgun (WGS) entry which is preliminary data.</text>
</comment>
<gene>
    <name evidence="1" type="ORF">POLS_LOCUS934</name>
</gene>
<accession>A0A9W4MND0</accession>
<dbReference type="AlphaFoldDB" id="A0A9W4MND0"/>
<dbReference type="EMBL" id="CAJVOS010000009">
    <property type="protein sequence ID" value="CAG7967993.1"/>
    <property type="molecule type" value="Genomic_DNA"/>
</dbReference>
<evidence type="ECO:0000313" key="1">
    <source>
        <dbReference type="EMBL" id="CAG7967993.1"/>
    </source>
</evidence>
<organism evidence="1 2">
    <name type="scientific">Penicillium olsonii</name>
    <dbReference type="NCBI Taxonomy" id="99116"/>
    <lineage>
        <taxon>Eukaryota</taxon>
        <taxon>Fungi</taxon>
        <taxon>Dikarya</taxon>
        <taxon>Ascomycota</taxon>
        <taxon>Pezizomycotina</taxon>
        <taxon>Eurotiomycetes</taxon>
        <taxon>Eurotiomycetidae</taxon>
        <taxon>Eurotiales</taxon>
        <taxon>Aspergillaceae</taxon>
        <taxon>Penicillium</taxon>
    </lineage>
</organism>
<reference evidence="1" key="1">
    <citation type="submission" date="2021-07" db="EMBL/GenBank/DDBJ databases">
        <authorList>
            <person name="Branca A.L. A."/>
        </authorList>
    </citation>
    <scope>NUCLEOTIDE SEQUENCE</scope>
</reference>
<dbReference type="InterPro" id="IPR012469">
    <property type="entry name" value="DUF1688"/>
</dbReference>